<sequence>MTQPPTTTTVATTAPTATPFRMFHVRVAALRRLCPSLLRVTFTGDDLDRFADNGFDQRIKFFLPMAGASYADLMDLGRTGDWYGTWRALPAEQRHPMRTYTARGVRPHPRELDVDVVLHGDSGPASRWASTAQVGDELVVMGPNADHAGPHGGVDFVPPARTDRLLIAGDETALPAIAGIVERLPRDAVGEVLVEMPWSDDRLELGAPEGVRVHWLGRDGREHGDLLVPAVQAACARLLPGQAPAPDLELEDVDVDAGLLWEVPVDYATHTALTAEANLYAWLAGEAGVIKTLRRHLVRDCGVDRKAVAFMGYWRQGKCEAN</sequence>
<accession>A0ABU0GJQ2</accession>
<organism evidence="2 3">
    <name type="scientific">Cellulomonas iranensis</name>
    <dbReference type="NCBI Taxonomy" id="76862"/>
    <lineage>
        <taxon>Bacteria</taxon>
        <taxon>Bacillati</taxon>
        <taxon>Actinomycetota</taxon>
        <taxon>Actinomycetes</taxon>
        <taxon>Micrococcales</taxon>
        <taxon>Cellulomonadaceae</taxon>
        <taxon>Cellulomonas</taxon>
    </lineage>
</organism>
<keyword evidence="3" id="KW-1185">Reference proteome</keyword>
<dbReference type="InterPro" id="IPR007037">
    <property type="entry name" value="SIP_rossman_dom"/>
</dbReference>
<dbReference type="SUPFAM" id="SSF63380">
    <property type="entry name" value="Riboflavin synthase domain-like"/>
    <property type="match status" value="1"/>
</dbReference>
<protein>
    <submittedName>
        <fullName evidence="2">NADPH-dependent ferric siderophore reductase</fullName>
    </submittedName>
</protein>
<evidence type="ECO:0000313" key="3">
    <source>
        <dbReference type="Proteomes" id="UP001240250"/>
    </source>
</evidence>
<dbReference type="InterPro" id="IPR039374">
    <property type="entry name" value="SIP_fam"/>
</dbReference>
<dbReference type="Pfam" id="PF04954">
    <property type="entry name" value="SIP"/>
    <property type="match status" value="1"/>
</dbReference>
<dbReference type="InterPro" id="IPR017938">
    <property type="entry name" value="Riboflavin_synthase-like_b-brl"/>
</dbReference>
<dbReference type="InterPro" id="IPR039261">
    <property type="entry name" value="FNR_nucleotide-bd"/>
</dbReference>
<dbReference type="InterPro" id="IPR017927">
    <property type="entry name" value="FAD-bd_FR_type"/>
</dbReference>
<evidence type="ECO:0000313" key="2">
    <source>
        <dbReference type="EMBL" id="MDQ0425595.1"/>
    </source>
</evidence>
<reference evidence="2 3" key="1">
    <citation type="submission" date="2023-07" db="EMBL/GenBank/DDBJ databases">
        <title>Sequencing the genomes of 1000 actinobacteria strains.</title>
        <authorList>
            <person name="Klenk H.-P."/>
        </authorList>
    </citation>
    <scope>NUCLEOTIDE SEQUENCE [LARGE SCALE GENOMIC DNA]</scope>
    <source>
        <strain evidence="2 3">DSM 14785</strain>
    </source>
</reference>
<dbReference type="EMBL" id="JAUSVM010000001">
    <property type="protein sequence ID" value="MDQ0425595.1"/>
    <property type="molecule type" value="Genomic_DNA"/>
</dbReference>
<dbReference type="Proteomes" id="UP001240250">
    <property type="component" value="Unassembled WGS sequence"/>
</dbReference>
<dbReference type="Pfam" id="PF08021">
    <property type="entry name" value="FAD_binding_9"/>
    <property type="match status" value="1"/>
</dbReference>
<dbReference type="CDD" id="cd06193">
    <property type="entry name" value="siderophore_interacting"/>
    <property type="match status" value="1"/>
</dbReference>
<dbReference type="InterPro" id="IPR013113">
    <property type="entry name" value="SIP_FAD-bd"/>
</dbReference>
<proteinExistence type="predicted"/>
<feature type="domain" description="FAD-binding FR-type" evidence="1">
    <location>
        <begin position="20"/>
        <end position="150"/>
    </location>
</feature>
<dbReference type="PANTHER" id="PTHR30157">
    <property type="entry name" value="FERRIC REDUCTASE, NADPH-DEPENDENT"/>
    <property type="match status" value="1"/>
</dbReference>
<name>A0ABU0GJQ2_9CELL</name>
<evidence type="ECO:0000259" key="1">
    <source>
        <dbReference type="PROSITE" id="PS51384"/>
    </source>
</evidence>
<dbReference type="Gene3D" id="3.40.50.80">
    <property type="entry name" value="Nucleotide-binding domain of ferredoxin-NADP reductase (FNR) module"/>
    <property type="match status" value="1"/>
</dbReference>
<dbReference type="RefSeq" id="WP_370876009.1">
    <property type="nucleotide sequence ID" value="NZ_JAUSVM010000001.1"/>
</dbReference>
<comment type="caution">
    <text evidence="2">The sequence shown here is derived from an EMBL/GenBank/DDBJ whole genome shotgun (WGS) entry which is preliminary data.</text>
</comment>
<dbReference type="Gene3D" id="2.40.30.10">
    <property type="entry name" value="Translation factors"/>
    <property type="match status" value="1"/>
</dbReference>
<dbReference type="PROSITE" id="PS51384">
    <property type="entry name" value="FAD_FR"/>
    <property type="match status" value="1"/>
</dbReference>
<gene>
    <name evidence="2" type="ORF">JO380_001976</name>
</gene>
<dbReference type="PANTHER" id="PTHR30157:SF0">
    <property type="entry name" value="NADPH-DEPENDENT FERRIC-CHELATE REDUCTASE"/>
    <property type="match status" value="1"/>
</dbReference>